<evidence type="ECO:0000256" key="2">
    <source>
        <dbReference type="RuleBase" id="RU000461"/>
    </source>
</evidence>
<dbReference type="GO" id="GO:0004497">
    <property type="term" value="F:monooxygenase activity"/>
    <property type="evidence" value="ECO:0007669"/>
    <property type="project" value="UniProtKB-KW"/>
</dbReference>
<dbReference type="PANTHER" id="PTHR47951">
    <property type="entry name" value="OS08G0547900 PROTEIN"/>
    <property type="match status" value="1"/>
</dbReference>
<gene>
    <name evidence="3" type="ORF">L1049_006131</name>
</gene>
<keyword evidence="4" id="KW-1185">Reference proteome</keyword>
<organism evidence="3 4">
    <name type="scientific">Liquidambar formosana</name>
    <name type="common">Formosan gum</name>
    <dbReference type="NCBI Taxonomy" id="63359"/>
    <lineage>
        <taxon>Eukaryota</taxon>
        <taxon>Viridiplantae</taxon>
        <taxon>Streptophyta</taxon>
        <taxon>Embryophyta</taxon>
        <taxon>Tracheophyta</taxon>
        <taxon>Spermatophyta</taxon>
        <taxon>Magnoliopsida</taxon>
        <taxon>eudicotyledons</taxon>
        <taxon>Gunneridae</taxon>
        <taxon>Pentapetalae</taxon>
        <taxon>Saxifragales</taxon>
        <taxon>Altingiaceae</taxon>
        <taxon>Liquidambar</taxon>
    </lineage>
</organism>
<dbReference type="InterPro" id="IPR002401">
    <property type="entry name" value="Cyt_P450_E_grp-I"/>
</dbReference>
<evidence type="ECO:0000313" key="4">
    <source>
        <dbReference type="Proteomes" id="UP001415857"/>
    </source>
</evidence>
<dbReference type="InterPro" id="IPR001128">
    <property type="entry name" value="Cyt_P450"/>
</dbReference>
<dbReference type="PRINTS" id="PR00385">
    <property type="entry name" value="P450"/>
</dbReference>
<keyword evidence="1 2" id="KW-0349">Heme</keyword>
<dbReference type="PANTHER" id="PTHR47951:SF7">
    <property type="entry name" value="FLAVONOID 3',5'-HYDROXYLASE-LIKE ISOFORM X1"/>
    <property type="match status" value="1"/>
</dbReference>
<evidence type="ECO:0000313" key="3">
    <source>
        <dbReference type="EMBL" id="KAK9276596.1"/>
    </source>
</evidence>
<proteinExistence type="inferred from homology"/>
<comment type="similarity">
    <text evidence="2">Belongs to the cytochrome P450 family.</text>
</comment>
<dbReference type="GO" id="GO:0020037">
    <property type="term" value="F:heme binding"/>
    <property type="evidence" value="ECO:0007669"/>
    <property type="project" value="InterPro"/>
</dbReference>
<keyword evidence="2" id="KW-0560">Oxidoreductase</keyword>
<dbReference type="Gene3D" id="1.10.630.10">
    <property type="entry name" value="Cytochrome P450"/>
    <property type="match status" value="1"/>
</dbReference>
<accession>A0AAP0WT22</accession>
<feature type="binding site" description="axial binding residue" evidence="1">
    <location>
        <position position="430"/>
    </location>
    <ligand>
        <name>heme</name>
        <dbReference type="ChEBI" id="CHEBI:30413"/>
    </ligand>
    <ligandPart>
        <name>Fe</name>
        <dbReference type="ChEBI" id="CHEBI:18248"/>
    </ligandPart>
</feature>
<dbReference type="AlphaFoldDB" id="A0AAP0WT22"/>
<dbReference type="PRINTS" id="PR00463">
    <property type="entry name" value="EP450I"/>
</dbReference>
<dbReference type="GO" id="GO:0016705">
    <property type="term" value="F:oxidoreductase activity, acting on paired donors, with incorporation or reduction of molecular oxygen"/>
    <property type="evidence" value="ECO:0007669"/>
    <property type="project" value="InterPro"/>
</dbReference>
<dbReference type="Proteomes" id="UP001415857">
    <property type="component" value="Unassembled WGS sequence"/>
</dbReference>
<sequence>MGIEKAEEGNKKRSVAARPRGLPLIGYLPFIGADLHISFTKLAKVYGPIYKLRLGTKLCVVLSSPDLIKEVVRDHDVTFANRDPTVAASVFSNGGTDNAFAPYGSNWRMLLKILARQMLSHANLDASYALRRHEVRKAIRVVCGKIGKPIDVGKVTFSTVVNATGSMVWGGMLDGEKGSDQSGGFRAVVSELMVLLAKPNVSDFFPVLARLDIQGVERKTKKVTRWIERIFYFKVDQRMKMDMDEGEGSGKGEGKDFLQFLLQLKEQEATGTSITLAQIKALLADIMSGGIDTTASTAEWVMAEIIRHPRVMMKVHEELTNVVGENNNVEEFHIPKLVYLRAILKGALRLYPVAPLLIPRCPNKSCTVGGYTIPEGTRILVNVWAMHRDPNVWDSPLEFRPERFLTHTTKLDYMGNVYEYLPFGSGRRICPGIALAQSLGGEAADVYVGYFIAFFRMEIA</sequence>
<dbReference type="Pfam" id="PF00067">
    <property type="entry name" value="p450"/>
    <property type="match status" value="1"/>
</dbReference>
<dbReference type="PROSITE" id="PS00086">
    <property type="entry name" value="CYTOCHROME_P450"/>
    <property type="match status" value="1"/>
</dbReference>
<dbReference type="SUPFAM" id="SSF48264">
    <property type="entry name" value="Cytochrome P450"/>
    <property type="match status" value="1"/>
</dbReference>
<reference evidence="3 4" key="1">
    <citation type="journal article" date="2024" name="Plant J.">
        <title>Genome sequences and population genomics reveal climatic adaptation and genomic divergence between two closely related sweetgum species.</title>
        <authorList>
            <person name="Xu W.Q."/>
            <person name="Ren C.Q."/>
            <person name="Zhang X.Y."/>
            <person name="Comes H.P."/>
            <person name="Liu X.H."/>
            <person name="Li Y.G."/>
            <person name="Kettle C.J."/>
            <person name="Jalonen R."/>
            <person name="Gaisberger H."/>
            <person name="Ma Y.Z."/>
            <person name="Qiu Y.X."/>
        </authorList>
    </citation>
    <scope>NUCLEOTIDE SEQUENCE [LARGE SCALE GENOMIC DNA]</scope>
    <source>
        <strain evidence="3">Hangzhou</strain>
    </source>
</reference>
<keyword evidence="1 2" id="KW-0408">Iron</keyword>
<name>A0AAP0WT22_LIQFO</name>
<dbReference type="GO" id="GO:0005506">
    <property type="term" value="F:iron ion binding"/>
    <property type="evidence" value="ECO:0007669"/>
    <property type="project" value="InterPro"/>
</dbReference>
<keyword evidence="1 2" id="KW-0479">Metal-binding</keyword>
<keyword evidence="2" id="KW-0503">Monooxygenase</keyword>
<comment type="cofactor">
    <cofactor evidence="1">
        <name>heme</name>
        <dbReference type="ChEBI" id="CHEBI:30413"/>
    </cofactor>
</comment>
<dbReference type="InterPro" id="IPR036396">
    <property type="entry name" value="Cyt_P450_sf"/>
</dbReference>
<dbReference type="EMBL" id="JBBPBK010000010">
    <property type="protein sequence ID" value="KAK9276596.1"/>
    <property type="molecule type" value="Genomic_DNA"/>
</dbReference>
<dbReference type="InterPro" id="IPR017972">
    <property type="entry name" value="Cyt_P450_CS"/>
</dbReference>
<evidence type="ECO:0008006" key="5">
    <source>
        <dbReference type="Google" id="ProtNLM"/>
    </source>
</evidence>
<comment type="caution">
    <text evidence="3">The sequence shown here is derived from an EMBL/GenBank/DDBJ whole genome shotgun (WGS) entry which is preliminary data.</text>
</comment>
<evidence type="ECO:0000256" key="1">
    <source>
        <dbReference type="PIRSR" id="PIRSR602401-1"/>
    </source>
</evidence>
<protein>
    <recommendedName>
        <fullName evidence="5">Cytochrome P450</fullName>
    </recommendedName>
</protein>